<gene>
    <name evidence="3" type="ORF">ISP18_19875</name>
</gene>
<dbReference type="InterPro" id="IPR000572">
    <property type="entry name" value="OxRdtase_Mopterin-bd_dom"/>
</dbReference>
<dbReference type="InterPro" id="IPR036374">
    <property type="entry name" value="OxRdtase_Mopterin-bd_sf"/>
</dbReference>
<comment type="caution">
    <text evidence="3">The sequence shown here is derived from an EMBL/GenBank/DDBJ whole genome shotgun (WGS) entry which is preliminary data.</text>
</comment>
<protein>
    <submittedName>
        <fullName evidence="3">Molybdopterin-dependent oxidoreductase</fullName>
    </submittedName>
</protein>
<evidence type="ECO:0000313" key="4">
    <source>
        <dbReference type="Proteomes" id="UP001620409"/>
    </source>
</evidence>
<dbReference type="Pfam" id="PF00174">
    <property type="entry name" value="Oxidored_molyb"/>
    <property type="match status" value="1"/>
</dbReference>
<evidence type="ECO:0000256" key="1">
    <source>
        <dbReference type="SAM" id="SignalP"/>
    </source>
</evidence>
<keyword evidence="4" id="KW-1185">Reference proteome</keyword>
<accession>A0ABW8IQF4</accession>
<proteinExistence type="predicted"/>
<dbReference type="SUPFAM" id="SSF56524">
    <property type="entry name" value="Oxidoreductase molybdopterin-binding domain"/>
    <property type="match status" value="1"/>
</dbReference>
<evidence type="ECO:0000259" key="2">
    <source>
        <dbReference type="Pfam" id="PF00174"/>
    </source>
</evidence>
<organism evidence="3 4">
    <name type="scientific">Dyella humi</name>
    <dbReference type="NCBI Taxonomy" id="1770547"/>
    <lineage>
        <taxon>Bacteria</taxon>
        <taxon>Pseudomonadati</taxon>
        <taxon>Pseudomonadota</taxon>
        <taxon>Gammaproteobacteria</taxon>
        <taxon>Lysobacterales</taxon>
        <taxon>Rhodanobacteraceae</taxon>
        <taxon>Dyella</taxon>
    </lineage>
</organism>
<dbReference type="EMBL" id="JADIKI010000023">
    <property type="protein sequence ID" value="MFK2856875.1"/>
    <property type="molecule type" value="Genomic_DNA"/>
</dbReference>
<dbReference type="Proteomes" id="UP001620409">
    <property type="component" value="Unassembled WGS sequence"/>
</dbReference>
<feature type="chain" id="PRO_5045066173" evidence="1">
    <location>
        <begin position="28"/>
        <end position="173"/>
    </location>
</feature>
<evidence type="ECO:0000313" key="3">
    <source>
        <dbReference type="EMBL" id="MFK2856875.1"/>
    </source>
</evidence>
<keyword evidence="1" id="KW-0732">Signal</keyword>
<sequence>MLSRKSGCTCLRFAALALVYLSSHAFAQTPQTLHVTVEGQPALTLDRAALAAMPRVDIATAAIHHQAAARWQGVALSELLRRAGAPTGESLRGRAMATVVRVAAADHYQVVFSLGELDSSLGHEQVIVADTQDGHPLQGDGPFRLIVPGDQRPARWVRNVVAIEAANDAPQAP</sequence>
<feature type="domain" description="Oxidoreductase molybdopterin-binding" evidence="2">
    <location>
        <begin position="66"/>
        <end position="169"/>
    </location>
</feature>
<feature type="signal peptide" evidence="1">
    <location>
        <begin position="1"/>
        <end position="27"/>
    </location>
</feature>
<dbReference type="RefSeq" id="WP_380011603.1">
    <property type="nucleotide sequence ID" value="NZ_JADIKI010000023.1"/>
</dbReference>
<reference evidence="3 4" key="1">
    <citation type="submission" date="2020-10" db="EMBL/GenBank/DDBJ databases">
        <title>Phylogeny of dyella-like bacteria.</title>
        <authorList>
            <person name="Fu J."/>
        </authorList>
    </citation>
    <scope>NUCLEOTIDE SEQUENCE [LARGE SCALE GENOMIC DNA]</scope>
    <source>
        <strain evidence="3 4">DHG40</strain>
    </source>
</reference>
<dbReference type="Gene3D" id="3.90.420.10">
    <property type="entry name" value="Oxidoreductase, molybdopterin-binding domain"/>
    <property type="match status" value="1"/>
</dbReference>
<name>A0ABW8IQF4_9GAMM</name>